<protein>
    <submittedName>
        <fullName evidence="1 3">Uncharacterized protein</fullName>
    </submittedName>
</protein>
<reference evidence="1 2" key="2">
    <citation type="submission" date="2018-11" db="EMBL/GenBank/DDBJ databases">
        <authorList>
            <consortium name="Pathogen Informatics"/>
        </authorList>
    </citation>
    <scope>NUCLEOTIDE SEQUENCE [LARGE SCALE GENOMIC DNA]</scope>
    <source>
        <strain evidence="1">Dakar</strain>
        <strain evidence="2">Dakar, Senegal</strain>
    </source>
</reference>
<evidence type="ECO:0000313" key="1">
    <source>
        <dbReference type="EMBL" id="VDP33251.1"/>
    </source>
</evidence>
<evidence type="ECO:0000313" key="3">
    <source>
        <dbReference type="WBParaSite" id="SCUD_0000892001-mRNA-1"/>
    </source>
</evidence>
<keyword evidence="2" id="KW-1185">Reference proteome</keyword>
<gene>
    <name evidence="1" type="ORF">SCUD_LOCUS8920</name>
</gene>
<proteinExistence type="predicted"/>
<dbReference type="Proteomes" id="UP000279833">
    <property type="component" value="Unassembled WGS sequence"/>
</dbReference>
<evidence type="ECO:0000313" key="2">
    <source>
        <dbReference type="Proteomes" id="UP000279833"/>
    </source>
</evidence>
<dbReference type="WBParaSite" id="SCUD_0000892001-mRNA-1">
    <property type="protein sequence ID" value="SCUD_0000892001-mRNA-1"/>
    <property type="gene ID" value="SCUD_0000892001"/>
</dbReference>
<dbReference type="EMBL" id="UZAK01032971">
    <property type="protein sequence ID" value="VDP33251.1"/>
    <property type="molecule type" value="Genomic_DNA"/>
</dbReference>
<accession>A0A183K1Q7</accession>
<name>A0A183K1Q7_9TREM</name>
<organism evidence="3">
    <name type="scientific">Schistosoma curassoni</name>
    <dbReference type="NCBI Taxonomy" id="6186"/>
    <lineage>
        <taxon>Eukaryota</taxon>
        <taxon>Metazoa</taxon>
        <taxon>Spiralia</taxon>
        <taxon>Lophotrochozoa</taxon>
        <taxon>Platyhelminthes</taxon>
        <taxon>Trematoda</taxon>
        <taxon>Digenea</taxon>
        <taxon>Strigeidida</taxon>
        <taxon>Schistosomatoidea</taxon>
        <taxon>Schistosomatidae</taxon>
        <taxon>Schistosoma</taxon>
    </lineage>
</organism>
<dbReference type="AlphaFoldDB" id="A0A183K1Q7"/>
<sequence>MVCPNDSHIFDKVSCKSKENMLNESNTNKKPDAVLINADFSNDPLLSNDIHDKFEENISEESNPNVMSNIICPHNAFVSCEKLVQ</sequence>
<reference evidence="3" key="1">
    <citation type="submission" date="2016-06" db="UniProtKB">
        <authorList>
            <consortium name="WormBaseParasite"/>
        </authorList>
    </citation>
    <scope>IDENTIFICATION</scope>
</reference>